<reference evidence="5 6" key="1">
    <citation type="submission" date="2016-10" db="EMBL/GenBank/DDBJ databases">
        <authorList>
            <person name="de Groot N.N."/>
        </authorList>
    </citation>
    <scope>NUCLEOTIDE SEQUENCE [LARGE SCALE GENOMIC DNA]</scope>
    <source>
        <strain evidence="5 6">TC2-24</strain>
    </source>
</reference>
<keyword evidence="6" id="KW-1185">Reference proteome</keyword>
<accession>A0A1I0MPD8</accession>
<comment type="subcellular location">
    <subcellularLocation>
        <location evidence="1">Cell outer membrane</location>
    </subcellularLocation>
</comment>
<evidence type="ECO:0000313" key="6">
    <source>
        <dbReference type="Proteomes" id="UP000199373"/>
    </source>
</evidence>
<dbReference type="InterPro" id="IPR036942">
    <property type="entry name" value="Beta-barrel_TonB_sf"/>
</dbReference>
<dbReference type="InterPro" id="IPR019619">
    <property type="entry name" value="DUF2490"/>
</dbReference>
<keyword evidence="4" id="KW-0732">Signal</keyword>
<evidence type="ECO:0000256" key="4">
    <source>
        <dbReference type="SAM" id="SignalP"/>
    </source>
</evidence>
<dbReference type="GO" id="GO:0009279">
    <property type="term" value="C:cell outer membrane"/>
    <property type="evidence" value="ECO:0007669"/>
    <property type="project" value="UniProtKB-SubCell"/>
</dbReference>
<gene>
    <name evidence="5" type="ORF">SAMN04487850_0854</name>
</gene>
<feature type="signal peptide" evidence="4">
    <location>
        <begin position="1"/>
        <end position="18"/>
    </location>
</feature>
<organism evidence="5 6">
    <name type="scientific">Prevotella aff. ruminicola Tc2-24</name>
    <dbReference type="NCBI Taxonomy" id="81582"/>
    <lineage>
        <taxon>Bacteria</taxon>
        <taxon>Pseudomonadati</taxon>
        <taxon>Bacteroidota</taxon>
        <taxon>Bacteroidia</taxon>
        <taxon>Bacteroidales</taxon>
        <taxon>Prevotellaceae</taxon>
        <taxon>Prevotella</taxon>
    </lineage>
</organism>
<keyword evidence="2" id="KW-0472">Membrane</keyword>
<sequence length="259" mass="30809">MKRCVLFLMILLPMMAAAQRDDFGLDFSVEVEKKINKQWSLELEGELRTRNDAKTNDRWSAGVGLDYKISKWLKASAGYTFLYDNNERISYFQANDDEVIDGDVEIGDPKKCARYWAPRHRFDFSLIVAKKLIGDFKFSLRERWQYTWRPEYRVSERWSYFTNAYDGKPKTYHEKGKNVLRSRLQVEYDRKGLVLTPFANIEFFNAWSLQKVRYHVGVDWKLSKQHTLSAFYRYQTVRSDDDDNEPNRHIIGVGYQVKF</sequence>
<dbReference type="Pfam" id="PF10677">
    <property type="entry name" value="DUF2490"/>
    <property type="match status" value="1"/>
</dbReference>
<evidence type="ECO:0000256" key="2">
    <source>
        <dbReference type="ARBA" id="ARBA00023136"/>
    </source>
</evidence>
<dbReference type="AlphaFoldDB" id="A0A1I0MPD8"/>
<dbReference type="EMBL" id="FOIQ01000001">
    <property type="protein sequence ID" value="SEV90391.1"/>
    <property type="molecule type" value="Genomic_DNA"/>
</dbReference>
<evidence type="ECO:0000256" key="1">
    <source>
        <dbReference type="ARBA" id="ARBA00004442"/>
    </source>
</evidence>
<dbReference type="Proteomes" id="UP000199373">
    <property type="component" value="Unassembled WGS sequence"/>
</dbReference>
<evidence type="ECO:0000256" key="3">
    <source>
        <dbReference type="ARBA" id="ARBA00023237"/>
    </source>
</evidence>
<dbReference type="RefSeq" id="WP_091914879.1">
    <property type="nucleotide sequence ID" value="NZ_FOIQ01000001.1"/>
</dbReference>
<evidence type="ECO:0000313" key="5">
    <source>
        <dbReference type="EMBL" id="SEV90391.1"/>
    </source>
</evidence>
<dbReference type="Gene3D" id="2.40.170.20">
    <property type="entry name" value="TonB-dependent receptor, beta-barrel domain"/>
    <property type="match status" value="1"/>
</dbReference>
<name>A0A1I0MPD8_9BACT</name>
<keyword evidence="3" id="KW-0998">Cell outer membrane</keyword>
<evidence type="ECO:0008006" key="7">
    <source>
        <dbReference type="Google" id="ProtNLM"/>
    </source>
</evidence>
<proteinExistence type="predicted"/>
<dbReference type="SUPFAM" id="SSF56935">
    <property type="entry name" value="Porins"/>
    <property type="match status" value="1"/>
</dbReference>
<feature type="chain" id="PRO_5011509277" description="DUF2490 domain-containing protein" evidence="4">
    <location>
        <begin position="19"/>
        <end position="259"/>
    </location>
</feature>
<protein>
    <recommendedName>
        <fullName evidence="7">DUF2490 domain-containing protein</fullName>
    </recommendedName>
</protein>